<dbReference type="AlphaFoldDB" id="A0A9N7YXV7"/>
<feature type="region of interest" description="Disordered" evidence="1">
    <location>
        <begin position="1"/>
        <end position="28"/>
    </location>
</feature>
<reference evidence="2" key="1">
    <citation type="submission" date="2020-03" db="EMBL/GenBank/DDBJ databases">
        <authorList>
            <person name="Weist P."/>
        </authorList>
    </citation>
    <scope>NUCLEOTIDE SEQUENCE</scope>
</reference>
<sequence length="203" mass="21654">MVVHQAGSDRRPESARHPQTRPPSHPASPLFTLLSQAAAGPCVLAPVQVLVLRGSRSASDPGPAMLDVVIISSPLDPHLPPGAQSLTQEELPGLWRGSGPGEQLCGLEAAGRGPLRAPLHRPRQERGSSKPHLFTSAAWATLKPPPPLILFWTRGRVGGRRIRTVAEAQQVEASSVTGPHRHAEARPPGCTRGFVTFVTDHQL</sequence>
<gene>
    <name evidence="2" type="ORF">PLEPLA_LOCUS29466</name>
</gene>
<dbReference type="EMBL" id="CADEAL010002691">
    <property type="protein sequence ID" value="CAB1441717.1"/>
    <property type="molecule type" value="Genomic_DNA"/>
</dbReference>
<feature type="compositionally biased region" description="Basic and acidic residues" evidence="1">
    <location>
        <begin position="7"/>
        <end position="16"/>
    </location>
</feature>
<evidence type="ECO:0000256" key="1">
    <source>
        <dbReference type="SAM" id="MobiDB-lite"/>
    </source>
</evidence>
<comment type="caution">
    <text evidence="2">The sequence shown here is derived from an EMBL/GenBank/DDBJ whole genome shotgun (WGS) entry which is preliminary data.</text>
</comment>
<protein>
    <submittedName>
        <fullName evidence="2">Uncharacterized protein</fullName>
    </submittedName>
</protein>
<evidence type="ECO:0000313" key="2">
    <source>
        <dbReference type="EMBL" id="CAB1441717.1"/>
    </source>
</evidence>
<keyword evidence="3" id="KW-1185">Reference proteome</keyword>
<name>A0A9N7YXV7_PLEPL</name>
<proteinExistence type="predicted"/>
<organism evidence="2 3">
    <name type="scientific">Pleuronectes platessa</name>
    <name type="common">European plaice</name>
    <dbReference type="NCBI Taxonomy" id="8262"/>
    <lineage>
        <taxon>Eukaryota</taxon>
        <taxon>Metazoa</taxon>
        <taxon>Chordata</taxon>
        <taxon>Craniata</taxon>
        <taxon>Vertebrata</taxon>
        <taxon>Euteleostomi</taxon>
        <taxon>Actinopterygii</taxon>
        <taxon>Neopterygii</taxon>
        <taxon>Teleostei</taxon>
        <taxon>Neoteleostei</taxon>
        <taxon>Acanthomorphata</taxon>
        <taxon>Carangaria</taxon>
        <taxon>Pleuronectiformes</taxon>
        <taxon>Pleuronectoidei</taxon>
        <taxon>Pleuronectidae</taxon>
        <taxon>Pleuronectes</taxon>
    </lineage>
</organism>
<accession>A0A9N7YXV7</accession>
<dbReference type="Proteomes" id="UP001153269">
    <property type="component" value="Unassembled WGS sequence"/>
</dbReference>
<evidence type="ECO:0000313" key="3">
    <source>
        <dbReference type="Proteomes" id="UP001153269"/>
    </source>
</evidence>